<organism evidence="2 3">
    <name type="scientific">Janthinobacterium lividum</name>
    <dbReference type="NCBI Taxonomy" id="29581"/>
    <lineage>
        <taxon>Bacteria</taxon>
        <taxon>Pseudomonadati</taxon>
        <taxon>Pseudomonadota</taxon>
        <taxon>Betaproteobacteria</taxon>
        <taxon>Burkholderiales</taxon>
        <taxon>Oxalobacteraceae</taxon>
        <taxon>Janthinobacterium</taxon>
    </lineage>
</organism>
<accession>A0A5C4NT97</accession>
<name>A0A5C4NT97_9BURK</name>
<evidence type="ECO:0000313" key="2">
    <source>
        <dbReference type="EMBL" id="TNC78121.1"/>
    </source>
</evidence>
<evidence type="ECO:0000256" key="1">
    <source>
        <dbReference type="SAM" id="SignalP"/>
    </source>
</evidence>
<feature type="chain" id="PRO_5023127868" description="Polysaccharide lyase" evidence="1">
    <location>
        <begin position="24"/>
        <end position="265"/>
    </location>
</feature>
<feature type="signal peptide" evidence="1">
    <location>
        <begin position="1"/>
        <end position="23"/>
    </location>
</feature>
<proteinExistence type="predicted"/>
<dbReference type="Pfam" id="PF14099">
    <property type="entry name" value="Polysacc_lyase"/>
    <property type="match status" value="1"/>
</dbReference>
<protein>
    <recommendedName>
        <fullName evidence="4">Polysaccharide lyase</fullName>
    </recommendedName>
</protein>
<evidence type="ECO:0000313" key="3">
    <source>
        <dbReference type="Proteomes" id="UP000305681"/>
    </source>
</evidence>
<reference evidence="2 3" key="1">
    <citation type="submission" date="2019-06" db="EMBL/GenBank/DDBJ databases">
        <title>Genome sequence of Janthinobacterium lividum UCD_MED1.</title>
        <authorList>
            <person name="De Leon M.E."/>
            <person name="Jospin G."/>
        </authorList>
    </citation>
    <scope>NUCLEOTIDE SEQUENCE [LARGE SCALE GENOMIC DNA]</scope>
    <source>
        <strain evidence="2 3">UCD_MED1</strain>
    </source>
</reference>
<sequence length="265" mass="28462">MQLFRLAAISLLTAAGLPAYAMAAVFPTVPAADIAQHFTNYYGVRQHAQQRVQVTTATLGGVTRPVVRADWYSTDATPHSDAYLLNEQHPVQSTRRWYAMSIFLPVDWISTSVPVTVAQVDNASGAGVLAPPLALQIHGDQLMLNMNFNHRTSDITPANSARRTVLAGPATLGSWHCMVVRADWSAVAGAGELRVYMNGSAKETFFARSSHNSYAGALHVPRVGLAVPEGASPGHRVIYADFLWVGDAAASLNDMTQKTPCHAAP</sequence>
<dbReference type="Gene3D" id="2.60.120.200">
    <property type="match status" value="1"/>
</dbReference>
<keyword evidence="1" id="KW-0732">Signal</keyword>
<dbReference type="Proteomes" id="UP000305681">
    <property type="component" value="Unassembled WGS sequence"/>
</dbReference>
<evidence type="ECO:0008006" key="4">
    <source>
        <dbReference type="Google" id="ProtNLM"/>
    </source>
</evidence>
<dbReference type="RefSeq" id="WP_139089301.1">
    <property type="nucleotide sequence ID" value="NZ_VDGE01000001.1"/>
</dbReference>
<dbReference type="InterPro" id="IPR025975">
    <property type="entry name" value="Polysacc_lyase"/>
</dbReference>
<comment type="caution">
    <text evidence="2">The sequence shown here is derived from an EMBL/GenBank/DDBJ whole genome shotgun (WGS) entry which is preliminary data.</text>
</comment>
<dbReference type="AlphaFoldDB" id="A0A5C4NT97"/>
<dbReference type="EMBL" id="VDGE01000001">
    <property type="protein sequence ID" value="TNC78121.1"/>
    <property type="molecule type" value="Genomic_DNA"/>
</dbReference>
<gene>
    <name evidence="2" type="ORF">FHI69_02135</name>
</gene>